<proteinExistence type="predicted"/>
<protein>
    <submittedName>
        <fullName evidence="2">Uncharacterized protein</fullName>
    </submittedName>
</protein>
<reference evidence="2" key="1">
    <citation type="submission" date="2022-10" db="EMBL/GenBank/DDBJ databases">
        <title>Chryseobacterium babae sp. nov. isolated from the gut of the beetle Oryctes rhinoceros, and Chryseobacterium kimseyorum sp. nov., isolated from a stick insect rearing cage.</title>
        <authorList>
            <person name="Shelomi M."/>
            <person name="Han C.-J."/>
            <person name="Chen W.-M."/>
            <person name="Chen H.-K."/>
            <person name="Liaw S.-J."/>
            <person name="Muhle E."/>
            <person name="Clermont D."/>
        </authorList>
    </citation>
    <scope>NUCLEOTIDE SEQUENCE</scope>
    <source>
        <strain evidence="2">WLa1L2M3</strain>
    </source>
</reference>
<evidence type="ECO:0000256" key="1">
    <source>
        <dbReference type="SAM" id="Phobius"/>
    </source>
</evidence>
<keyword evidence="3" id="KW-1185">Reference proteome</keyword>
<keyword evidence="1" id="KW-0472">Membrane</keyword>
<dbReference type="Proteomes" id="UP001163719">
    <property type="component" value="Unassembled WGS sequence"/>
</dbReference>
<gene>
    <name evidence="2" type="ORF">OH806_00130</name>
</gene>
<organism evidence="2 3">
    <name type="scientific">Chryseobacterium oryctis</name>
    <dbReference type="NCBI Taxonomy" id="2952618"/>
    <lineage>
        <taxon>Bacteria</taxon>
        <taxon>Pseudomonadati</taxon>
        <taxon>Bacteroidota</taxon>
        <taxon>Flavobacteriia</taxon>
        <taxon>Flavobacteriales</taxon>
        <taxon>Weeksellaceae</taxon>
        <taxon>Chryseobacterium group</taxon>
        <taxon>Chryseobacterium</taxon>
    </lineage>
</organism>
<keyword evidence="1" id="KW-1133">Transmembrane helix</keyword>
<feature type="transmembrane region" description="Helical" evidence="1">
    <location>
        <begin position="12"/>
        <end position="33"/>
    </location>
</feature>
<dbReference type="EMBL" id="JAPDHV010000001">
    <property type="protein sequence ID" value="MCW3159683.1"/>
    <property type="molecule type" value="Genomic_DNA"/>
</dbReference>
<evidence type="ECO:0000313" key="2">
    <source>
        <dbReference type="EMBL" id="MCW3159683.1"/>
    </source>
</evidence>
<dbReference type="RefSeq" id="WP_264741662.1">
    <property type="nucleotide sequence ID" value="NZ_JAPDHV010000001.1"/>
</dbReference>
<name>A0ABT3HIZ2_9FLAO</name>
<sequence>MEGTKNKKIVKSITIFILIFAGLYFIYRGYIYWKYTVNGDETKVDSWYKNKDRFKNNNPKLNSKKKKDTFEIKKDN</sequence>
<comment type="caution">
    <text evidence="2">The sequence shown here is derived from an EMBL/GenBank/DDBJ whole genome shotgun (WGS) entry which is preliminary data.</text>
</comment>
<keyword evidence="1" id="KW-0812">Transmembrane</keyword>
<accession>A0ABT3HIZ2</accession>
<evidence type="ECO:0000313" key="3">
    <source>
        <dbReference type="Proteomes" id="UP001163719"/>
    </source>
</evidence>